<evidence type="ECO:0000256" key="4">
    <source>
        <dbReference type="ARBA" id="ARBA00023239"/>
    </source>
</evidence>
<dbReference type="Proteomes" id="UP000681722">
    <property type="component" value="Unassembled WGS sequence"/>
</dbReference>
<comment type="caution">
    <text evidence="7">The sequence shown here is derived from an EMBL/GenBank/DDBJ whole genome shotgun (WGS) entry which is preliminary data.</text>
</comment>
<sequence>MEASNTNTSWKDKPPYAFTGESKSFKAKYSAQCYCGSVQYEINDDPVDSTYCHCKGCQRLQGAPLQWASIFHKSSIRFTKGVDQLIFYNNSTNKQTHELPCKVYCRDCRTPLADEGRNMWLAFPMLFKQFDEMKEKLRPSCHLFYGQRCVDIKDGLPKFEGHKNKSQQIQE</sequence>
<dbReference type="PANTHER" id="PTHR33337">
    <property type="entry name" value="GFA DOMAIN-CONTAINING PROTEIN"/>
    <property type="match status" value="1"/>
</dbReference>
<dbReference type="OrthoDB" id="9970124at2759"/>
<dbReference type="EMBL" id="CAJOBA010001217">
    <property type="protein sequence ID" value="CAF3583014.1"/>
    <property type="molecule type" value="Genomic_DNA"/>
</dbReference>
<keyword evidence="4" id="KW-0456">Lyase</keyword>
<name>A0A814B6D2_9BILA</name>
<dbReference type="Proteomes" id="UP000663829">
    <property type="component" value="Unassembled WGS sequence"/>
</dbReference>
<dbReference type="EMBL" id="CAJOBC010001826">
    <property type="protein sequence ID" value="CAF3700881.1"/>
    <property type="molecule type" value="Genomic_DNA"/>
</dbReference>
<dbReference type="PANTHER" id="PTHR33337:SF40">
    <property type="entry name" value="CENP-V_GFA DOMAIN-CONTAINING PROTEIN-RELATED"/>
    <property type="match status" value="1"/>
</dbReference>
<dbReference type="InterPro" id="IPR006913">
    <property type="entry name" value="CENP-V/GFA"/>
</dbReference>
<dbReference type="Proteomes" id="UP000677228">
    <property type="component" value="Unassembled WGS sequence"/>
</dbReference>
<dbReference type="GO" id="GO:0046872">
    <property type="term" value="F:metal ion binding"/>
    <property type="evidence" value="ECO:0007669"/>
    <property type="project" value="UniProtKB-KW"/>
</dbReference>
<comment type="similarity">
    <text evidence="1">Belongs to the Gfa family.</text>
</comment>
<accession>A0A814B6D2</accession>
<evidence type="ECO:0000313" key="9">
    <source>
        <dbReference type="EMBL" id="CAF3700881.1"/>
    </source>
</evidence>
<dbReference type="AlphaFoldDB" id="A0A814B6D2"/>
<keyword evidence="3" id="KW-0862">Zinc</keyword>
<organism evidence="7 10">
    <name type="scientific">Didymodactylos carnosus</name>
    <dbReference type="NCBI Taxonomy" id="1234261"/>
    <lineage>
        <taxon>Eukaryota</taxon>
        <taxon>Metazoa</taxon>
        <taxon>Spiralia</taxon>
        <taxon>Gnathifera</taxon>
        <taxon>Rotifera</taxon>
        <taxon>Eurotatoria</taxon>
        <taxon>Bdelloidea</taxon>
        <taxon>Philodinida</taxon>
        <taxon>Philodinidae</taxon>
        <taxon>Didymodactylos</taxon>
    </lineage>
</organism>
<evidence type="ECO:0000313" key="7">
    <source>
        <dbReference type="EMBL" id="CAF0921665.1"/>
    </source>
</evidence>
<proteinExistence type="inferred from homology"/>
<dbReference type="Pfam" id="PF04828">
    <property type="entry name" value="GFA"/>
    <property type="match status" value="1"/>
</dbReference>
<protein>
    <recommendedName>
        <fullName evidence="5">CENP-V/GFA domain-containing protein</fullName>
    </recommendedName>
</protein>
<dbReference type="GO" id="GO:0016846">
    <property type="term" value="F:carbon-sulfur lyase activity"/>
    <property type="evidence" value="ECO:0007669"/>
    <property type="project" value="InterPro"/>
</dbReference>
<feature type="domain" description="CENP-V/GFA" evidence="5">
    <location>
        <begin position="29"/>
        <end position="146"/>
    </location>
</feature>
<dbReference type="EMBL" id="CAJNOQ010001826">
    <property type="protein sequence ID" value="CAF0921665.1"/>
    <property type="molecule type" value="Genomic_DNA"/>
</dbReference>
<dbReference type="SUPFAM" id="SSF51316">
    <property type="entry name" value="Mss4-like"/>
    <property type="match status" value="1"/>
</dbReference>
<gene>
    <name evidence="7" type="ORF">GPM918_LOCUS9688</name>
    <name evidence="6" type="ORF">OVA965_LOCUS4581</name>
    <name evidence="9" type="ORF">SRO942_LOCUS9689</name>
    <name evidence="8" type="ORF">TMI583_LOCUS4579</name>
</gene>
<dbReference type="Proteomes" id="UP000682733">
    <property type="component" value="Unassembled WGS sequence"/>
</dbReference>
<evidence type="ECO:0000259" key="5">
    <source>
        <dbReference type="PROSITE" id="PS51891"/>
    </source>
</evidence>
<dbReference type="PROSITE" id="PS51891">
    <property type="entry name" value="CENP_V_GFA"/>
    <property type="match status" value="1"/>
</dbReference>
<evidence type="ECO:0000313" key="8">
    <source>
        <dbReference type="EMBL" id="CAF3583014.1"/>
    </source>
</evidence>
<evidence type="ECO:0000256" key="3">
    <source>
        <dbReference type="ARBA" id="ARBA00022833"/>
    </source>
</evidence>
<evidence type="ECO:0000313" key="6">
    <source>
        <dbReference type="EMBL" id="CAF0799738.1"/>
    </source>
</evidence>
<evidence type="ECO:0000256" key="2">
    <source>
        <dbReference type="ARBA" id="ARBA00022723"/>
    </source>
</evidence>
<dbReference type="InterPro" id="IPR011057">
    <property type="entry name" value="Mss4-like_sf"/>
</dbReference>
<keyword evidence="10" id="KW-1185">Reference proteome</keyword>
<keyword evidence="2" id="KW-0479">Metal-binding</keyword>
<evidence type="ECO:0000256" key="1">
    <source>
        <dbReference type="ARBA" id="ARBA00005495"/>
    </source>
</evidence>
<dbReference type="EMBL" id="CAJNOK010001217">
    <property type="protein sequence ID" value="CAF0799738.1"/>
    <property type="molecule type" value="Genomic_DNA"/>
</dbReference>
<reference evidence="7" key="1">
    <citation type="submission" date="2021-02" db="EMBL/GenBank/DDBJ databases">
        <authorList>
            <person name="Nowell W R."/>
        </authorList>
    </citation>
    <scope>NUCLEOTIDE SEQUENCE</scope>
</reference>
<evidence type="ECO:0000313" key="10">
    <source>
        <dbReference type="Proteomes" id="UP000663829"/>
    </source>
</evidence>
<dbReference type="Gene3D" id="3.90.1590.10">
    <property type="entry name" value="glutathione-dependent formaldehyde- activating enzyme (gfa)"/>
    <property type="match status" value="1"/>
</dbReference>